<gene>
    <name evidence="2" type="ORF">NDU88_006774</name>
</gene>
<comment type="caution">
    <text evidence="2">The sequence shown here is derived from an EMBL/GenBank/DDBJ whole genome shotgun (WGS) entry which is preliminary data.</text>
</comment>
<evidence type="ECO:0000313" key="2">
    <source>
        <dbReference type="EMBL" id="KAJ1093677.1"/>
    </source>
</evidence>
<evidence type="ECO:0000313" key="3">
    <source>
        <dbReference type="Proteomes" id="UP001066276"/>
    </source>
</evidence>
<feature type="region of interest" description="Disordered" evidence="1">
    <location>
        <begin position="100"/>
        <end position="127"/>
    </location>
</feature>
<feature type="compositionally biased region" description="Basic and acidic residues" evidence="1">
    <location>
        <begin position="104"/>
        <end position="127"/>
    </location>
</feature>
<feature type="region of interest" description="Disordered" evidence="1">
    <location>
        <begin position="142"/>
        <end position="162"/>
    </location>
</feature>
<proteinExistence type="predicted"/>
<keyword evidence="3" id="KW-1185">Reference proteome</keyword>
<evidence type="ECO:0000256" key="1">
    <source>
        <dbReference type="SAM" id="MobiDB-lite"/>
    </source>
</evidence>
<dbReference type="AlphaFoldDB" id="A0AAV7LTI1"/>
<accession>A0AAV7LTI1</accession>
<sequence length="162" mass="18742">MRGPFLMNNKLIRMMADFSKETSERRKAFLALRPRLRQLEVKFGLFEPARMWITKNNVPKDFCDLKDLRLYLDSLSVRPMDTAILPKPQNLAAIVSNQLPPESTLERPQRCSLEAPDRSRDLERLSKNYDDREKVLHVVAKHTQVADRDKSRSPLKPSAAPT</sequence>
<dbReference type="Gene3D" id="3.30.250.20">
    <property type="entry name" value="L1 transposable element, C-terminal domain"/>
    <property type="match status" value="1"/>
</dbReference>
<protein>
    <submittedName>
        <fullName evidence="2">Uncharacterized protein</fullName>
    </submittedName>
</protein>
<dbReference type="Proteomes" id="UP001066276">
    <property type="component" value="Chromosome 11"/>
</dbReference>
<name>A0AAV7LTI1_PLEWA</name>
<reference evidence="2" key="1">
    <citation type="journal article" date="2022" name="bioRxiv">
        <title>Sequencing and chromosome-scale assembly of the giantPleurodeles waltlgenome.</title>
        <authorList>
            <person name="Brown T."/>
            <person name="Elewa A."/>
            <person name="Iarovenko S."/>
            <person name="Subramanian E."/>
            <person name="Araus A.J."/>
            <person name="Petzold A."/>
            <person name="Susuki M."/>
            <person name="Suzuki K.-i.T."/>
            <person name="Hayashi T."/>
            <person name="Toyoda A."/>
            <person name="Oliveira C."/>
            <person name="Osipova E."/>
            <person name="Leigh N.D."/>
            <person name="Simon A."/>
            <person name="Yun M.H."/>
        </authorList>
    </citation>
    <scope>NUCLEOTIDE SEQUENCE</scope>
    <source>
        <strain evidence="2">20211129_DDA</strain>
        <tissue evidence="2">Liver</tissue>
    </source>
</reference>
<organism evidence="2 3">
    <name type="scientific">Pleurodeles waltl</name>
    <name type="common">Iberian ribbed newt</name>
    <dbReference type="NCBI Taxonomy" id="8319"/>
    <lineage>
        <taxon>Eukaryota</taxon>
        <taxon>Metazoa</taxon>
        <taxon>Chordata</taxon>
        <taxon>Craniata</taxon>
        <taxon>Vertebrata</taxon>
        <taxon>Euteleostomi</taxon>
        <taxon>Amphibia</taxon>
        <taxon>Batrachia</taxon>
        <taxon>Caudata</taxon>
        <taxon>Salamandroidea</taxon>
        <taxon>Salamandridae</taxon>
        <taxon>Pleurodelinae</taxon>
        <taxon>Pleurodeles</taxon>
    </lineage>
</organism>
<dbReference type="EMBL" id="JANPWB010000015">
    <property type="protein sequence ID" value="KAJ1093677.1"/>
    <property type="molecule type" value="Genomic_DNA"/>
</dbReference>
<dbReference type="InterPro" id="IPR042566">
    <property type="entry name" value="L1_C"/>
</dbReference>